<dbReference type="RefSeq" id="WP_237868188.1">
    <property type="nucleotide sequence ID" value="NZ_JAKLTR010000001.1"/>
</dbReference>
<evidence type="ECO:0000256" key="1">
    <source>
        <dbReference type="ARBA" id="ARBA00000085"/>
    </source>
</evidence>
<keyword evidence="6" id="KW-0902">Two-component regulatory system</keyword>
<dbReference type="PANTHER" id="PTHR45453">
    <property type="entry name" value="PHOSPHATE REGULON SENSOR PROTEIN PHOR"/>
    <property type="match status" value="1"/>
</dbReference>
<keyword evidence="4" id="KW-0808">Transferase</keyword>
<dbReference type="InterPro" id="IPR036097">
    <property type="entry name" value="HisK_dim/P_sf"/>
</dbReference>
<evidence type="ECO:0000256" key="3">
    <source>
        <dbReference type="ARBA" id="ARBA00022553"/>
    </source>
</evidence>
<feature type="transmembrane region" description="Helical" evidence="8">
    <location>
        <begin position="18"/>
        <end position="39"/>
    </location>
</feature>
<dbReference type="InterPro" id="IPR003594">
    <property type="entry name" value="HATPase_dom"/>
</dbReference>
<dbReference type="InterPro" id="IPR050351">
    <property type="entry name" value="BphY/WalK/GraS-like"/>
</dbReference>
<evidence type="ECO:0000256" key="7">
    <source>
        <dbReference type="SAM" id="MobiDB-lite"/>
    </source>
</evidence>
<dbReference type="Proteomes" id="UP001165367">
    <property type="component" value="Unassembled WGS sequence"/>
</dbReference>
<evidence type="ECO:0000256" key="8">
    <source>
        <dbReference type="SAM" id="Phobius"/>
    </source>
</evidence>
<keyword evidence="3" id="KW-0597">Phosphoprotein</keyword>
<comment type="caution">
    <text evidence="10">The sequence shown here is derived from an EMBL/GenBank/DDBJ whole genome shotgun (WGS) entry which is preliminary data.</text>
</comment>
<keyword evidence="5 10" id="KW-0418">Kinase</keyword>
<evidence type="ECO:0000256" key="2">
    <source>
        <dbReference type="ARBA" id="ARBA00012438"/>
    </source>
</evidence>
<dbReference type="Gene3D" id="1.10.287.130">
    <property type="match status" value="1"/>
</dbReference>
<dbReference type="SUPFAM" id="SSF47384">
    <property type="entry name" value="Homodimeric domain of signal transducing histidine kinase"/>
    <property type="match status" value="1"/>
</dbReference>
<protein>
    <recommendedName>
        <fullName evidence="2">histidine kinase</fullName>
        <ecNumber evidence="2">2.7.13.3</ecNumber>
    </recommendedName>
</protein>
<name>A0ABS9KKX0_9BACT</name>
<dbReference type="PRINTS" id="PR00344">
    <property type="entry name" value="BCTRLSENSOR"/>
</dbReference>
<gene>
    <name evidence="10" type="ORF">LZZ85_01680</name>
</gene>
<dbReference type="SMART" id="SM00387">
    <property type="entry name" value="HATPase_c"/>
    <property type="match status" value="1"/>
</dbReference>
<dbReference type="EC" id="2.7.13.3" evidence="2"/>
<dbReference type="CDD" id="cd00075">
    <property type="entry name" value="HATPase"/>
    <property type="match status" value="1"/>
</dbReference>
<evidence type="ECO:0000313" key="11">
    <source>
        <dbReference type="Proteomes" id="UP001165367"/>
    </source>
</evidence>
<dbReference type="EMBL" id="JAKLTR010000001">
    <property type="protein sequence ID" value="MCG2612962.1"/>
    <property type="molecule type" value="Genomic_DNA"/>
</dbReference>
<comment type="catalytic activity">
    <reaction evidence="1">
        <text>ATP + protein L-histidine = ADP + protein N-phospho-L-histidine.</text>
        <dbReference type="EC" id="2.7.13.3"/>
    </reaction>
</comment>
<keyword evidence="8" id="KW-1133">Transmembrane helix</keyword>
<evidence type="ECO:0000256" key="5">
    <source>
        <dbReference type="ARBA" id="ARBA00022777"/>
    </source>
</evidence>
<dbReference type="InterPro" id="IPR005467">
    <property type="entry name" value="His_kinase_dom"/>
</dbReference>
<dbReference type="PROSITE" id="PS50109">
    <property type="entry name" value="HIS_KIN"/>
    <property type="match status" value="1"/>
</dbReference>
<feature type="region of interest" description="Disordered" evidence="7">
    <location>
        <begin position="84"/>
        <end position="106"/>
    </location>
</feature>
<keyword evidence="11" id="KW-1185">Reference proteome</keyword>
<dbReference type="InterPro" id="IPR036890">
    <property type="entry name" value="HATPase_C_sf"/>
</dbReference>
<reference evidence="10" key="1">
    <citation type="submission" date="2022-01" db="EMBL/GenBank/DDBJ databases">
        <authorList>
            <person name="Jo J.-H."/>
            <person name="Im W.-T."/>
        </authorList>
    </citation>
    <scope>NUCLEOTIDE SEQUENCE</scope>
    <source>
        <strain evidence="10">NA20</strain>
    </source>
</reference>
<dbReference type="SUPFAM" id="SSF55874">
    <property type="entry name" value="ATPase domain of HSP90 chaperone/DNA topoisomerase II/histidine kinase"/>
    <property type="match status" value="1"/>
</dbReference>
<evidence type="ECO:0000256" key="6">
    <source>
        <dbReference type="ARBA" id="ARBA00023012"/>
    </source>
</evidence>
<feature type="transmembrane region" description="Helical" evidence="8">
    <location>
        <begin position="349"/>
        <end position="370"/>
    </location>
</feature>
<dbReference type="PANTHER" id="PTHR45453:SF1">
    <property type="entry name" value="PHOSPHATE REGULON SENSOR PROTEIN PHOR"/>
    <property type="match status" value="1"/>
</dbReference>
<dbReference type="Pfam" id="PF00512">
    <property type="entry name" value="HisKA"/>
    <property type="match status" value="1"/>
</dbReference>
<evidence type="ECO:0000256" key="4">
    <source>
        <dbReference type="ARBA" id="ARBA00022679"/>
    </source>
</evidence>
<accession>A0ABS9KKX0</accession>
<evidence type="ECO:0000313" key="10">
    <source>
        <dbReference type="EMBL" id="MCG2612962.1"/>
    </source>
</evidence>
<dbReference type="Pfam" id="PF02518">
    <property type="entry name" value="HATPase_c"/>
    <property type="match status" value="1"/>
</dbReference>
<keyword evidence="8" id="KW-0472">Membrane</keyword>
<feature type="domain" description="Histidine kinase" evidence="9">
    <location>
        <begin position="386"/>
        <end position="604"/>
    </location>
</feature>
<keyword evidence="8" id="KW-0812">Transmembrane</keyword>
<dbReference type="CDD" id="cd00082">
    <property type="entry name" value="HisKA"/>
    <property type="match status" value="1"/>
</dbReference>
<evidence type="ECO:0000259" key="9">
    <source>
        <dbReference type="PROSITE" id="PS50109"/>
    </source>
</evidence>
<sequence length="605" mass="68515">MKLFSTSHQRGKGARQAWLLLCFMLLTILVIAGFQGYWLRDNYNREKQTLDIKTNAAFRQTILRLQASKFQIEGMTVNYDSANTRQHGMVPQPERPRPPATMRIRTRKPDPDVTITYSRNEPTITVANLIQERLKDIDIPDSISHAFGRVVLSGVKDTLRRVTDSLQKYLRLPLNGFIGDLDLDEEDSIALNRIKHVKVKRAGVNKTAKNSVTIHYSEDDKDEREEMPRGLAVTRATPSVTASQSSSVRVMAPMHLRDSGKNNVFRFLYDMDSLSQKDSVTIKEIDSAFAKRLEAEKLKVDFAVSRVNRAKPDSSAINEVTVGFASPMTYRLSIDNEMGFLFGKLKLPILFSLLLVTVTIASFVALYRSLMKQHRLAQMKNDLISNITHELKTPIATVGVAIEALKNFNALQDPQRTREYLDISQNELQRLGLLVDKVLKLSMFEKKDIELKSEYFDLRDVLNEVVASLRLQLEKYHAKIDIQTEGDTALKGDRLHMLSVVFNLLDNALKYSKENPFLEVSLKQVNDDVELIVKDNGIGIPSQYKEKVFEKFFRVPTGDTHNAKGHGLGLSYVAQVIRQHNGTIKVDSRDGFGSTFTIVLPKSIT</sequence>
<dbReference type="GO" id="GO:0016301">
    <property type="term" value="F:kinase activity"/>
    <property type="evidence" value="ECO:0007669"/>
    <property type="project" value="UniProtKB-KW"/>
</dbReference>
<organism evidence="10 11">
    <name type="scientific">Terrimonas ginsenosidimutans</name>
    <dbReference type="NCBI Taxonomy" id="2908004"/>
    <lineage>
        <taxon>Bacteria</taxon>
        <taxon>Pseudomonadati</taxon>
        <taxon>Bacteroidota</taxon>
        <taxon>Chitinophagia</taxon>
        <taxon>Chitinophagales</taxon>
        <taxon>Chitinophagaceae</taxon>
        <taxon>Terrimonas</taxon>
    </lineage>
</organism>
<dbReference type="InterPro" id="IPR004358">
    <property type="entry name" value="Sig_transdc_His_kin-like_C"/>
</dbReference>
<dbReference type="InterPro" id="IPR003661">
    <property type="entry name" value="HisK_dim/P_dom"/>
</dbReference>
<proteinExistence type="predicted"/>
<dbReference type="SMART" id="SM00388">
    <property type="entry name" value="HisKA"/>
    <property type="match status" value="1"/>
</dbReference>
<dbReference type="Gene3D" id="3.30.565.10">
    <property type="entry name" value="Histidine kinase-like ATPase, C-terminal domain"/>
    <property type="match status" value="1"/>
</dbReference>